<gene>
    <name evidence="10" type="ORF">AX774_g709</name>
</gene>
<dbReference type="InterPro" id="IPR029052">
    <property type="entry name" value="Metallo-depent_PP-like"/>
</dbReference>
<protein>
    <recommendedName>
        <fullName evidence="7">Serine/threonine-protein phosphatase</fullName>
        <ecNumber evidence="7">3.1.3.16</ecNumber>
    </recommendedName>
</protein>
<keyword evidence="1" id="KW-0479">Metal-binding</keyword>
<keyword evidence="11" id="KW-1185">Reference proteome</keyword>
<dbReference type="PANTHER" id="PTHR11668:SF484">
    <property type="entry name" value="SERINE_THREONINE-PROTEIN PHOSPHATASE PP-Z1-RELATED"/>
    <property type="match status" value="1"/>
</dbReference>
<proteinExistence type="inferred from homology"/>
<dbReference type="Proteomes" id="UP000188320">
    <property type="component" value="Unassembled WGS sequence"/>
</dbReference>
<dbReference type="GO" id="GO:0004722">
    <property type="term" value="F:protein serine/threonine phosphatase activity"/>
    <property type="evidence" value="ECO:0007669"/>
    <property type="project" value="UniProtKB-EC"/>
</dbReference>
<feature type="compositionally biased region" description="Basic and acidic residues" evidence="8">
    <location>
        <begin position="120"/>
        <end position="135"/>
    </location>
</feature>
<evidence type="ECO:0000259" key="9">
    <source>
        <dbReference type="PROSITE" id="PS00125"/>
    </source>
</evidence>
<dbReference type="Pfam" id="PF00149">
    <property type="entry name" value="Metallophos"/>
    <property type="match status" value="1"/>
</dbReference>
<evidence type="ECO:0000256" key="3">
    <source>
        <dbReference type="ARBA" id="ARBA00022912"/>
    </source>
</evidence>
<comment type="catalytic activity">
    <reaction evidence="6 7">
        <text>O-phospho-L-threonyl-[protein] + H2O = L-threonyl-[protein] + phosphate</text>
        <dbReference type="Rhea" id="RHEA:47004"/>
        <dbReference type="Rhea" id="RHEA-COMP:11060"/>
        <dbReference type="Rhea" id="RHEA-COMP:11605"/>
        <dbReference type="ChEBI" id="CHEBI:15377"/>
        <dbReference type="ChEBI" id="CHEBI:30013"/>
        <dbReference type="ChEBI" id="CHEBI:43474"/>
        <dbReference type="ChEBI" id="CHEBI:61977"/>
        <dbReference type="EC" id="3.1.3.16"/>
    </reaction>
</comment>
<comment type="similarity">
    <text evidence="7">Belongs to the PPP phosphatase family.</text>
</comment>
<dbReference type="PANTHER" id="PTHR11668">
    <property type="entry name" value="SERINE/THREONINE PROTEIN PHOSPHATASE"/>
    <property type="match status" value="1"/>
</dbReference>
<dbReference type="SUPFAM" id="SSF56300">
    <property type="entry name" value="Metallo-dependent phosphatases"/>
    <property type="match status" value="1"/>
</dbReference>
<dbReference type="EMBL" id="LSSK01000051">
    <property type="protein sequence ID" value="OMH85728.1"/>
    <property type="molecule type" value="Genomic_DNA"/>
</dbReference>
<dbReference type="OrthoDB" id="1930084at2759"/>
<evidence type="ECO:0000256" key="4">
    <source>
        <dbReference type="ARBA" id="ARBA00023211"/>
    </source>
</evidence>
<dbReference type="Gene3D" id="3.60.21.10">
    <property type="match status" value="1"/>
</dbReference>
<keyword evidence="2 7" id="KW-0378">Hydrolase</keyword>
<dbReference type="EC" id="3.1.3.16" evidence="7"/>
<keyword evidence="4" id="KW-0464">Manganese</keyword>
<evidence type="ECO:0000313" key="11">
    <source>
        <dbReference type="Proteomes" id="UP000188320"/>
    </source>
</evidence>
<evidence type="ECO:0000313" key="10">
    <source>
        <dbReference type="EMBL" id="OMH85728.1"/>
    </source>
</evidence>
<dbReference type="GO" id="GO:0046872">
    <property type="term" value="F:metal ion binding"/>
    <property type="evidence" value="ECO:0007669"/>
    <property type="project" value="UniProtKB-KW"/>
</dbReference>
<dbReference type="GO" id="GO:0005634">
    <property type="term" value="C:nucleus"/>
    <property type="evidence" value="ECO:0007669"/>
    <property type="project" value="TreeGrafter"/>
</dbReference>
<dbReference type="AlphaFoldDB" id="A0A1R1PXU3"/>
<dbReference type="InterPro" id="IPR031675">
    <property type="entry name" value="STPPase_N"/>
</dbReference>
<accession>A0A1R1PXU3</accession>
<dbReference type="FunFam" id="3.60.21.10:FF:000026">
    <property type="entry name" value="Serine/threonine-protein phosphatase"/>
    <property type="match status" value="1"/>
</dbReference>
<feature type="compositionally biased region" description="Gly residues" evidence="8">
    <location>
        <begin position="156"/>
        <end position="168"/>
    </location>
</feature>
<feature type="domain" description="Serine/threonine specific protein phosphatases" evidence="9">
    <location>
        <begin position="291"/>
        <end position="296"/>
    </location>
</feature>
<comment type="caution">
    <text evidence="10">The sequence shown here is derived from an EMBL/GenBank/DDBJ whole genome shotgun (WGS) entry which is preliminary data.</text>
</comment>
<dbReference type="PROSITE" id="PS00125">
    <property type="entry name" value="SER_THR_PHOSPHATASE"/>
    <property type="match status" value="1"/>
</dbReference>
<dbReference type="PRINTS" id="PR00114">
    <property type="entry name" value="STPHPHTASE"/>
</dbReference>
<sequence>MGNTPAKDGIGGGVKRADSLALHKTKSLQGGEAGKKNNNPFSKVNLRKAKSSHGDSELSSVDPMFQQLQFNNKGKVEQGGSAGMDSGVGEKTNFGAQNAGGSEPKQRSMSTDTGLNLLAEKGKKEGEGEGGEKESQGFGRRLTEGKTWLGSLTSGTVGGGGGKDGGGSNDKKPSAINIDEIINRLLSDGFSGKINKKVNMKSSEIESICANASAAISSQPMLLELVGPVKIVGDIHGQYADLIRIFDKCGFPPRSNYLFLGDYVDRGKQSLETILLLLSYKIKYPNNFFLLRGNHESSSVTKVYGFFDECKRRSNIKVWKAFVDLFDRLPVAAVVNDRIFCVHGGLSPSLKNVEQLRELSRPTEVPNEGVLNDLLWSDPSESALDWDANERGVSYCFSAAVVTKFLLDFGYDLVVRAHMVVEDGYEFFADRQLVTIFSAPNYCGEFDNSAAMMVVDENLLCSFQVLKPLIDNVQNVLARIEGKYSKRMRELSESQKDYPGASIISGDKEESSVQSESVQLSYEPGDAHDHQVQDKPENGIGGGAIAEKQVLETQAHINAKNNPNIFDPVANFTEFKKSRNL</sequence>
<dbReference type="InterPro" id="IPR006186">
    <property type="entry name" value="Ser/Thr-sp_prot-phosphatase"/>
</dbReference>
<dbReference type="SMART" id="SM00156">
    <property type="entry name" value="PP2Ac"/>
    <property type="match status" value="1"/>
</dbReference>
<reference evidence="11" key="1">
    <citation type="submission" date="2017-01" db="EMBL/GenBank/DDBJ databases">
        <authorList>
            <person name="Wang Y."/>
            <person name="White M."/>
            <person name="Kvist S."/>
            <person name="Moncalvo J.-M."/>
        </authorList>
    </citation>
    <scope>NUCLEOTIDE SEQUENCE [LARGE SCALE GENOMIC DNA]</scope>
    <source>
        <strain evidence="11">COL-18-3</strain>
    </source>
</reference>
<dbReference type="InterPro" id="IPR004843">
    <property type="entry name" value="Calcineurin-like_PHP"/>
</dbReference>
<evidence type="ECO:0000256" key="2">
    <source>
        <dbReference type="ARBA" id="ARBA00022801"/>
    </source>
</evidence>
<organism evidence="10 11">
    <name type="scientific">Zancudomyces culisetae</name>
    <name type="common">Gut fungus</name>
    <name type="synonym">Smittium culisetae</name>
    <dbReference type="NCBI Taxonomy" id="1213189"/>
    <lineage>
        <taxon>Eukaryota</taxon>
        <taxon>Fungi</taxon>
        <taxon>Fungi incertae sedis</taxon>
        <taxon>Zoopagomycota</taxon>
        <taxon>Kickxellomycotina</taxon>
        <taxon>Harpellomycetes</taxon>
        <taxon>Harpellales</taxon>
        <taxon>Legeriomycetaceae</taxon>
        <taxon>Zancudomyces</taxon>
    </lineage>
</organism>
<evidence type="ECO:0000256" key="1">
    <source>
        <dbReference type="ARBA" id="ARBA00022723"/>
    </source>
</evidence>
<comment type="catalytic activity">
    <reaction evidence="5">
        <text>O-phospho-L-seryl-[protein] + H2O = L-seryl-[protein] + phosphate</text>
        <dbReference type="Rhea" id="RHEA:20629"/>
        <dbReference type="Rhea" id="RHEA-COMP:9863"/>
        <dbReference type="Rhea" id="RHEA-COMP:11604"/>
        <dbReference type="ChEBI" id="CHEBI:15377"/>
        <dbReference type="ChEBI" id="CHEBI:29999"/>
        <dbReference type="ChEBI" id="CHEBI:43474"/>
        <dbReference type="ChEBI" id="CHEBI:83421"/>
        <dbReference type="EC" id="3.1.3.16"/>
    </reaction>
</comment>
<evidence type="ECO:0000256" key="6">
    <source>
        <dbReference type="ARBA" id="ARBA00048336"/>
    </source>
</evidence>
<evidence type="ECO:0000256" key="7">
    <source>
        <dbReference type="RuleBase" id="RU004273"/>
    </source>
</evidence>
<dbReference type="Pfam" id="PF16891">
    <property type="entry name" value="STPPase_N"/>
    <property type="match status" value="1"/>
</dbReference>
<dbReference type="InterPro" id="IPR050341">
    <property type="entry name" value="PP1_catalytic_subunit"/>
</dbReference>
<evidence type="ECO:0000256" key="5">
    <source>
        <dbReference type="ARBA" id="ARBA00047761"/>
    </source>
</evidence>
<dbReference type="GO" id="GO:0005737">
    <property type="term" value="C:cytoplasm"/>
    <property type="evidence" value="ECO:0007669"/>
    <property type="project" value="TreeGrafter"/>
</dbReference>
<feature type="compositionally biased region" description="Basic and acidic residues" evidence="8">
    <location>
        <begin position="525"/>
        <end position="537"/>
    </location>
</feature>
<evidence type="ECO:0000256" key="8">
    <source>
        <dbReference type="SAM" id="MobiDB-lite"/>
    </source>
</evidence>
<feature type="region of interest" description="Disordered" evidence="8">
    <location>
        <begin position="491"/>
        <end position="544"/>
    </location>
</feature>
<keyword evidence="3" id="KW-0904">Protein phosphatase</keyword>
<feature type="region of interest" description="Disordered" evidence="8">
    <location>
        <begin position="1"/>
        <end position="173"/>
    </location>
</feature>
<name>A0A1R1PXU3_ZANCU</name>